<keyword evidence="2" id="KW-1185">Reference proteome</keyword>
<dbReference type="RefSeq" id="WP_192598930.1">
    <property type="nucleotide sequence ID" value="NZ_JADBEL010000011.1"/>
</dbReference>
<dbReference type="PANTHER" id="PTHR37507:SF2">
    <property type="entry name" value="SPORULATION PROTEIN YDCC"/>
    <property type="match status" value="1"/>
</dbReference>
<dbReference type="InterPro" id="IPR029046">
    <property type="entry name" value="LolA/LolB/LppX"/>
</dbReference>
<dbReference type="Gene3D" id="2.50.20.10">
    <property type="entry name" value="Lipoprotein localisation LolA/LolB/LppX"/>
    <property type="match status" value="1"/>
</dbReference>
<dbReference type="EMBL" id="JADBEL010000011">
    <property type="protein sequence ID" value="MBE1555195.1"/>
    <property type="molecule type" value="Genomic_DNA"/>
</dbReference>
<proteinExistence type="predicted"/>
<dbReference type="PANTHER" id="PTHR37507">
    <property type="entry name" value="SPORULATION PROTEIN YDCC"/>
    <property type="match status" value="1"/>
</dbReference>
<gene>
    <name evidence="1" type="ORF">H4683_002294</name>
</gene>
<dbReference type="SUPFAM" id="SSF89392">
    <property type="entry name" value="Prokaryotic lipoproteins and lipoprotein localization factors"/>
    <property type="match status" value="1"/>
</dbReference>
<comment type="caution">
    <text evidence="1">The sequence shown here is derived from an EMBL/GenBank/DDBJ whole genome shotgun (WGS) entry which is preliminary data.</text>
</comment>
<keyword evidence="1" id="KW-0449">Lipoprotein</keyword>
<name>A0A927RDC0_9BACL</name>
<evidence type="ECO:0000313" key="2">
    <source>
        <dbReference type="Proteomes" id="UP000658225"/>
    </source>
</evidence>
<dbReference type="PROSITE" id="PS51257">
    <property type="entry name" value="PROKAR_LIPOPROTEIN"/>
    <property type="match status" value="1"/>
</dbReference>
<sequence>MRSRIVALLLVVIMVILAACGAPSKEDVMKKLSGKWSDTKGYDLQATMEIKTGSEPRLYDVAVWHTKPEFYRVHVTQTGKDDSQMIVRNEEGVFVITPSLGKTYKFQSDWPAQNSQAYLIGALSEDIKADKNATMTEKDKTYIFETATRNNHKKVLPTQKIHIDKKTLLPTYVAILDENKEEKIRITFKKVTLGIERKAADYAVEMEDTKNTSKEQPAAGDEKKGLKTYYPILNGTDIKLLDEQNMETENGTRSFMTFGGEKEFIIIQEPAVRPDNKMAVAVDGDPVDLGFTVAAMTEKSISWESEGISFFIASGTLTKEELIEVAGSMEEEKEEEK</sequence>
<dbReference type="Proteomes" id="UP000658225">
    <property type="component" value="Unassembled WGS sequence"/>
</dbReference>
<dbReference type="AlphaFoldDB" id="A0A927RDC0"/>
<accession>A0A927RDC0</accession>
<dbReference type="InterPro" id="IPR052944">
    <property type="entry name" value="Sporulation_related"/>
</dbReference>
<protein>
    <submittedName>
        <fullName evidence="1">Outer membrane lipoprotein-sorting protein</fullName>
    </submittedName>
</protein>
<reference evidence="1" key="1">
    <citation type="submission" date="2020-10" db="EMBL/GenBank/DDBJ databases">
        <title>Genomic Encyclopedia of Type Strains, Phase IV (KMG-IV): sequencing the most valuable type-strain genomes for metagenomic binning, comparative biology and taxonomic classification.</title>
        <authorList>
            <person name="Goeker M."/>
        </authorList>
    </citation>
    <scope>NUCLEOTIDE SEQUENCE</scope>
    <source>
        <strain evidence="1">DSM 13886</strain>
    </source>
</reference>
<evidence type="ECO:0000313" key="1">
    <source>
        <dbReference type="EMBL" id="MBE1555195.1"/>
    </source>
</evidence>
<organism evidence="1 2">
    <name type="scientific">Sporosarcina limicola</name>
    <dbReference type="NCBI Taxonomy" id="34101"/>
    <lineage>
        <taxon>Bacteria</taxon>
        <taxon>Bacillati</taxon>
        <taxon>Bacillota</taxon>
        <taxon>Bacilli</taxon>
        <taxon>Bacillales</taxon>
        <taxon>Caryophanaceae</taxon>
        <taxon>Sporosarcina</taxon>
    </lineage>
</organism>